<dbReference type="Proteomes" id="UP000219285">
    <property type="component" value="Chromosome"/>
</dbReference>
<dbReference type="UniPathway" id="UPA00958"/>
<feature type="domain" description="3-deoxy-D-manno-octulosonic-acid transferase N-terminal" evidence="13">
    <location>
        <begin position="52"/>
        <end position="227"/>
    </location>
</feature>
<organism evidence="14 15">
    <name type="scientific">Alteromonas pelagimontana</name>
    <dbReference type="NCBI Taxonomy" id="1858656"/>
    <lineage>
        <taxon>Bacteria</taxon>
        <taxon>Pseudomonadati</taxon>
        <taxon>Pseudomonadota</taxon>
        <taxon>Gammaproteobacteria</taxon>
        <taxon>Alteromonadales</taxon>
        <taxon>Alteromonadaceae</taxon>
        <taxon>Alteromonas/Salinimonas group</taxon>
        <taxon>Alteromonas</taxon>
    </lineage>
</organism>
<feature type="site" description="Transition state stabilizer" evidence="10">
    <location>
        <position position="146"/>
    </location>
</feature>
<dbReference type="PANTHER" id="PTHR42755:SF1">
    <property type="entry name" value="3-DEOXY-D-MANNO-OCTULOSONIC ACID TRANSFERASE, MITOCHONDRIAL-RELATED"/>
    <property type="match status" value="1"/>
</dbReference>
<dbReference type="Pfam" id="PF04413">
    <property type="entry name" value="Glycos_transf_N"/>
    <property type="match status" value="1"/>
</dbReference>
<dbReference type="Gene3D" id="3.40.50.2000">
    <property type="entry name" value="Glycogen Phosphorylase B"/>
    <property type="match status" value="1"/>
</dbReference>
<evidence type="ECO:0000256" key="10">
    <source>
        <dbReference type="PIRSR" id="PIRSR639901-2"/>
    </source>
</evidence>
<comment type="pathway">
    <text evidence="2 11">Bacterial outer membrane biogenesis; LPS core biosynthesis.</text>
</comment>
<keyword evidence="6 11" id="KW-0808">Transferase</keyword>
<feature type="transmembrane region" description="Helical" evidence="11">
    <location>
        <begin position="20"/>
        <end position="38"/>
    </location>
</feature>
<dbReference type="CDD" id="cd01635">
    <property type="entry name" value="Glycosyltransferase_GTB-type"/>
    <property type="match status" value="1"/>
</dbReference>
<dbReference type="GO" id="GO:0043842">
    <property type="term" value="F:Kdo transferase activity"/>
    <property type="evidence" value="ECO:0007669"/>
    <property type="project" value="UniProtKB-EC"/>
</dbReference>
<dbReference type="GO" id="GO:0009244">
    <property type="term" value="P:lipopolysaccharide core region biosynthetic process"/>
    <property type="evidence" value="ECO:0007669"/>
    <property type="project" value="UniProtKB-UniRule"/>
</dbReference>
<dbReference type="InterPro" id="IPR038107">
    <property type="entry name" value="Glycos_transf_N_sf"/>
</dbReference>
<evidence type="ECO:0000259" key="13">
    <source>
        <dbReference type="Pfam" id="PF04413"/>
    </source>
</evidence>
<dbReference type="Pfam" id="PF00534">
    <property type="entry name" value="Glycos_transf_1"/>
    <property type="match status" value="1"/>
</dbReference>
<evidence type="ECO:0000256" key="8">
    <source>
        <dbReference type="ARBA" id="ARBA00049183"/>
    </source>
</evidence>
<feature type="domain" description="Glycosyl transferase family 1" evidence="12">
    <location>
        <begin position="258"/>
        <end position="415"/>
    </location>
</feature>
<evidence type="ECO:0000256" key="5">
    <source>
        <dbReference type="ARBA" id="ARBA00022519"/>
    </source>
</evidence>
<proteinExistence type="inferred from homology"/>
<dbReference type="InterPro" id="IPR007507">
    <property type="entry name" value="Glycos_transf_N"/>
</dbReference>
<keyword evidence="5" id="KW-0997">Cell inner membrane</keyword>
<dbReference type="InterPro" id="IPR039901">
    <property type="entry name" value="Kdotransferase"/>
</dbReference>
<evidence type="ECO:0000313" key="15">
    <source>
        <dbReference type="Proteomes" id="UP000219285"/>
    </source>
</evidence>
<evidence type="ECO:0000256" key="3">
    <source>
        <dbReference type="ARBA" id="ARBA00012621"/>
    </source>
</evidence>
<sequence>MNRTSPSYQPTFMQEACRWLYSWLLVLIIPFVAVALLLRGKGQDKPAGHKALERLGVAPKPASPQGYLFHCVSVGEVVAASGLIKRIMQEEPDMAITVTTTTLTGSARVKEIFGNRVNHSYLPFDLPICMSILLNRLSPKMVVITEVELWPNLIHTCWRKKIPVLVVNARMTDRSARRYKKFASLFTPMLNKVAHVCAQGQRDYDNYLLLGIPADNLTLTNNIKFDQAAVQSASGPASFMNVASSTRPIIVGGSTHEPEEAMLLQASQSLRKKFPDLLLILVPRHPERFDEVARVIKQKGAAFVKSSEYDSVPENCAVVLVDEMGKLNHVYQIASIAFVGGSIAQRGGHNALEPAAAGLPVLMGPSRHNNPEICHHLELQGALILARDSDDISAQCEQWLLKPQLAIQCGESGRKVISDNAGATEKALACIRRCFSKES</sequence>
<dbReference type="InterPro" id="IPR001296">
    <property type="entry name" value="Glyco_trans_1"/>
</dbReference>
<dbReference type="OrthoDB" id="9789797at2"/>
<dbReference type="GO" id="GO:0009245">
    <property type="term" value="P:lipid A biosynthetic process"/>
    <property type="evidence" value="ECO:0007669"/>
    <property type="project" value="TreeGrafter"/>
</dbReference>
<dbReference type="Gene3D" id="3.40.50.11720">
    <property type="entry name" value="3-Deoxy-D-manno-octulosonic-acid transferase, N-terminal domain"/>
    <property type="match status" value="1"/>
</dbReference>
<dbReference type="EC" id="2.4.99.12" evidence="3 11"/>
<evidence type="ECO:0000256" key="7">
    <source>
        <dbReference type="ARBA" id="ARBA00031445"/>
    </source>
</evidence>
<keyword evidence="15" id="KW-1185">Reference proteome</keyword>
<keyword evidence="11" id="KW-0448">Lipopolysaccharide biosynthesis</keyword>
<reference evidence="15" key="1">
    <citation type="submission" date="2014-12" db="EMBL/GenBank/DDBJ databases">
        <title>Complete genome sequence of a multi-drug resistant Klebsiella pneumoniae.</title>
        <authorList>
            <person name="Hua X."/>
            <person name="Chen Q."/>
            <person name="Li X."/>
            <person name="Feng Y."/>
            <person name="Ruan Z."/>
            <person name="Yu Y."/>
        </authorList>
    </citation>
    <scope>NUCLEOTIDE SEQUENCE [LARGE SCALE GENOMIC DNA]</scope>
    <source>
        <strain evidence="15">5.12</strain>
    </source>
</reference>
<keyword evidence="11" id="KW-0472">Membrane</keyword>
<evidence type="ECO:0000256" key="11">
    <source>
        <dbReference type="RuleBase" id="RU365103"/>
    </source>
</evidence>
<protein>
    <recommendedName>
        <fullName evidence="4 11">3-deoxy-D-manno-octulosonic acid transferase</fullName>
        <shortName evidence="11">Kdo transferase</shortName>
        <ecNumber evidence="3 11">2.4.99.12</ecNumber>
    </recommendedName>
    <alternativeName>
        <fullName evidence="7 11">Lipid IV(A) 3-deoxy-D-manno-octulosonic acid transferase</fullName>
    </alternativeName>
</protein>
<keyword evidence="11" id="KW-1133">Transmembrane helix</keyword>
<feature type="site" description="Transition state stabilizer" evidence="10">
    <location>
        <position position="224"/>
    </location>
</feature>
<feature type="active site" description="Proton acceptor" evidence="9">
    <location>
        <position position="76"/>
    </location>
</feature>
<evidence type="ECO:0000256" key="9">
    <source>
        <dbReference type="PIRSR" id="PIRSR639901-1"/>
    </source>
</evidence>
<dbReference type="FunFam" id="3.40.50.11720:FF:000001">
    <property type="entry name" value="3-deoxy-D-manno-octulosonic acid transferase"/>
    <property type="match status" value="1"/>
</dbReference>
<gene>
    <name evidence="14" type="ORF">CA267_007415</name>
</gene>
<evidence type="ECO:0000313" key="14">
    <source>
        <dbReference type="EMBL" id="QJR80618.1"/>
    </source>
</evidence>
<evidence type="ECO:0000256" key="6">
    <source>
        <dbReference type="ARBA" id="ARBA00022679"/>
    </source>
</evidence>
<evidence type="ECO:0000259" key="12">
    <source>
        <dbReference type="Pfam" id="PF00534"/>
    </source>
</evidence>
<reference evidence="14 15" key="2">
    <citation type="submission" date="2020-04" db="EMBL/GenBank/DDBJ databases">
        <title>Complete genome sequence of Alteromonas pelagimontana 5.12T.</title>
        <authorList>
            <person name="Sinha R.K."/>
            <person name="Krishnan K.P."/>
            <person name="Kurian J.P."/>
        </authorList>
    </citation>
    <scope>NUCLEOTIDE SEQUENCE [LARGE SCALE GENOMIC DNA]</scope>
    <source>
        <strain evidence="14 15">5.12</strain>
    </source>
</reference>
<comment type="subcellular location">
    <subcellularLocation>
        <location evidence="1">Cell envelope</location>
    </subcellularLocation>
    <subcellularLocation>
        <location evidence="11">Cell membrane</location>
    </subcellularLocation>
</comment>
<dbReference type="KEGG" id="apel:CA267_007415"/>
<keyword evidence="11" id="KW-0812">Transmembrane</keyword>
<dbReference type="EMBL" id="CP052766">
    <property type="protein sequence ID" value="QJR80618.1"/>
    <property type="molecule type" value="Genomic_DNA"/>
</dbReference>
<evidence type="ECO:0000256" key="1">
    <source>
        <dbReference type="ARBA" id="ARBA00004196"/>
    </source>
</evidence>
<dbReference type="RefSeq" id="WP_075608076.1">
    <property type="nucleotide sequence ID" value="NZ_CP052766.1"/>
</dbReference>
<dbReference type="GO" id="GO:0030313">
    <property type="term" value="C:cell envelope"/>
    <property type="evidence" value="ECO:0007669"/>
    <property type="project" value="UniProtKB-SubCell"/>
</dbReference>
<comment type="catalytic activity">
    <reaction evidence="8 11">
        <text>lipid IVA (E. coli) + CMP-3-deoxy-beta-D-manno-octulosonate = alpha-Kdo-(2-&gt;6)-lipid IVA (E. coli) + CMP + H(+)</text>
        <dbReference type="Rhea" id="RHEA:28066"/>
        <dbReference type="ChEBI" id="CHEBI:15378"/>
        <dbReference type="ChEBI" id="CHEBI:58603"/>
        <dbReference type="ChEBI" id="CHEBI:60364"/>
        <dbReference type="ChEBI" id="CHEBI:60377"/>
        <dbReference type="ChEBI" id="CHEBI:85987"/>
        <dbReference type="EC" id="2.4.99.12"/>
    </reaction>
</comment>
<keyword evidence="11" id="KW-1003">Cell membrane</keyword>
<dbReference type="GO" id="GO:0005886">
    <property type="term" value="C:plasma membrane"/>
    <property type="evidence" value="ECO:0007669"/>
    <property type="project" value="UniProtKB-SubCell"/>
</dbReference>
<accession>A0A6M4MCP6</accession>
<dbReference type="PANTHER" id="PTHR42755">
    <property type="entry name" value="3-DEOXY-MANNO-OCTULOSONATE CYTIDYLYLTRANSFERASE"/>
    <property type="match status" value="1"/>
</dbReference>
<evidence type="ECO:0000256" key="2">
    <source>
        <dbReference type="ARBA" id="ARBA00004713"/>
    </source>
</evidence>
<dbReference type="AlphaFoldDB" id="A0A6M4MCP6"/>
<dbReference type="SUPFAM" id="SSF53756">
    <property type="entry name" value="UDP-Glycosyltransferase/glycogen phosphorylase"/>
    <property type="match status" value="1"/>
</dbReference>
<evidence type="ECO:0000256" key="4">
    <source>
        <dbReference type="ARBA" id="ARBA00019077"/>
    </source>
</evidence>
<comment type="similarity">
    <text evidence="11">Belongs to the glycosyltransferase group 1 family.</text>
</comment>
<name>A0A6M4MCP6_9ALTE</name>
<comment type="function">
    <text evidence="11">Involved in lipopolysaccharide (LPS) biosynthesis. Catalyzes the transfer of 3-deoxy-D-manno-octulosonate (Kdo) residue(s) from CMP-Kdo to lipid IV(A), the tetraacyldisaccharide-1,4'-bisphosphate precursor of lipid A.</text>
</comment>